<evidence type="ECO:0000313" key="5">
    <source>
        <dbReference type="EMBL" id="MDW8548913.1"/>
    </source>
</evidence>
<dbReference type="Proteomes" id="UP001204439">
    <property type="component" value="Unassembled WGS sequence"/>
</dbReference>
<dbReference type="RefSeq" id="WP_063968695.1">
    <property type="nucleotide sequence ID" value="NZ_JAMXLT020000012.1"/>
</dbReference>
<keyword evidence="2" id="KW-0442">Lipid degradation</keyword>
<dbReference type="InterPro" id="IPR002641">
    <property type="entry name" value="PNPLA_dom"/>
</dbReference>
<organism evidence="5 6">
    <name type="scientific">Epilithonimonas ginsengisoli</name>
    <dbReference type="NCBI Taxonomy" id="1245592"/>
    <lineage>
        <taxon>Bacteria</taxon>
        <taxon>Pseudomonadati</taxon>
        <taxon>Bacteroidota</taxon>
        <taxon>Flavobacteriia</taxon>
        <taxon>Flavobacteriales</taxon>
        <taxon>Weeksellaceae</taxon>
        <taxon>Chryseobacterium group</taxon>
        <taxon>Epilithonimonas</taxon>
    </lineage>
</organism>
<keyword evidence="3" id="KW-0472">Membrane</keyword>
<feature type="domain" description="PNPLA" evidence="4">
    <location>
        <begin position="13"/>
        <end position="295"/>
    </location>
</feature>
<feature type="transmembrane region" description="Helical" evidence="3">
    <location>
        <begin position="12"/>
        <end position="39"/>
    </location>
</feature>
<evidence type="ECO:0000256" key="3">
    <source>
        <dbReference type="SAM" id="Phobius"/>
    </source>
</evidence>
<proteinExistence type="predicted"/>
<evidence type="ECO:0000313" key="6">
    <source>
        <dbReference type="Proteomes" id="UP001204439"/>
    </source>
</evidence>
<dbReference type="InterPro" id="IPR016035">
    <property type="entry name" value="Acyl_Trfase/lysoPLipase"/>
</dbReference>
<dbReference type="Gene3D" id="3.40.1090.10">
    <property type="entry name" value="Cytosolic phospholipase A2 catalytic domain"/>
    <property type="match status" value="1"/>
</dbReference>
<dbReference type="EMBL" id="JAMXLT020000012">
    <property type="protein sequence ID" value="MDW8548913.1"/>
    <property type="molecule type" value="Genomic_DNA"/>
</dbReference>
<dbReference type="Pfam" id="PF01734">
    <property type="entry name" value="Patatin"/>
    <property type="match status" value="1"/>
</dbReference>
<sequence length="585" mass="66865">MDKTSEEKIHIGLVLAGAVTAGAYTAGVLDYLFNTLFIWDEKYKEDPTTTPKPNVVIDIFTGASAGSIAAAVALIGLAKDSLKEVIDPYSKEASDNLLFDTWVNFGLKSEEEISEYLFSAADLEEGKLDALLNVEFMDHLIDKIVMKARSIEVNILPTFINPNLDVLFTLSNLKGIPIDLYFDSDKKRVAHTMSYHKAFAYFQNNKPTSDVSKLDLDLGDENSLRFFLKCARASGAFPVGLKSISFTGIPKDYINANLKRIFGEGFKFVPRVEEEYSFTAVDGGMTNNEPIAEALNVIGKEFNKNYKLIMIDPFPNFIPENPFATKDVKEDLFHIIPQLISTLRHQASFKERDISEMFDDNTDKNMIWPTRYDKNKKPLKNTIACGALSGFSGFIHKSFRVHDFMLGRKNCQSFLRYYFHLNEAQHPSASEWTSSLKDAYAFVDRHTDEIMLPIIPDFRIESKKIENNRTYFDPYINEDNTKGLVFPSIDYQKDIVPLEKLMNKRVKGIVDIAYDHLRKKDDEATVPIVKKRNELVFIKNFKIRLWRILGYTFMKTVGNRFIAKTVSNKLTNILIEELFKYKLLK</sequence>
<comment type="caution">
    <text evidence="2">Lacks conserved residue(s) required for the propagation of feature annotation.</text>
</comment>
<feature type="active site" description="Nucleophile" evidence="2">
    <location>
        <position position="64"/>
    </location>
</feature>
<evidence type="ECO:0000259" key="4">
    <source>
        <dbReference type="PROSITE" id="PS51635"/>
    </source>
</evidence>
<feature type="short sequence motif" description="GXSXG" evidence="2">
    <location>
        <begin position="62"/>
        <end position="66"/>
    </location>
</feature>
<name>A0ABU4JH67_9FLAO</name>
<keyword evidence="2" id="KW-0378">Hydrolase</keyword>
<keyword evidence="3" id="KW-1133">Transmembrane helix</keyword>
<dbReference type="PROSITE" id="PS51635">
    <property type="entry name" value="PNPLA"/>
    <property type="match status" value="1"/>
</dbReference>
<feature type="short sequence motif" description="DGA/G" evidence="2">
    <location>
        <begin position="282"/>
        <end position="284"/>
    </location>
</feature>
<accession>A0ABU4JH67</accession>
<protein>
    <submittedName>
        <fullName evidence="5">Patatin-like phospholipase family protein</fullName>
    </submittedName>
</protein>
<evidence type="ECO:0000256" key="2">
    <source>
        <dbReference type="PROSITE-ProRule" id="PRU01161"/>
    </source>
</evidence>
<dbReference type="SUPFAM" id="SSF52151">
    <property type="entry name" value="FabD/lysophospholipase-like"/>
    <property type="match status" value="1"/>
</dbReference>
<gene>
    <name evidence="5" type="ORF">NG800_008320</name>
</gene>
<keyword evidence="6" id="KW-1185">Reference proteome</keyword>
<comment type="caution">
    <text evidence="5">The sequence shown here is derived from an EMBL/GenBank/DDBJ whole genome shotgun (WGS) entry which is preliminary data.</text>
</comment>
<keyword evidence="1 2" id="KW-0443">Lipid metabolism</keyword>
<reference evidence="5 6" key="1">
    <citation type="submission" date="2023-11" db="EMBL/GenBank/DDBJ databases">
        <title>First isolation, identification, and characterization of non-pathogenic Epilithonimonas ginsengisoli isolated from diseased farmed rainbow trout (Oncorhynchus mykiss) in Chile.</title>
        <authorList>
            <person name="Miranda C.D."/>
            <person name="Irgang R."/>
            <person name="Concha C."/>
            <person name="Rojas R."/>
            <person name="Avendano R."/>
        </authorList>
    </citation>
    <scope>NUCLEOTIDE SEQUENCE [LARGE SCALE GENOMIC DNA]</scope>
    <source>
        <strain evidence="5 6">FP99</strain>
    </source>
</reference>
<feature type="active site" description="Proton acceptor" evidence="2">
    <location>
        <position position="282"/>
    </location>
</feature>
<keyword evidence="3" id="KW-0812">Transmembrane</keyword>
<evidence type="ECO:0000256" key="1">
    <source>
        <dbReference type="ARBA" id="ARBA00023098"/>
    </source>
</evidence>